<dbReference type="RefSeq" id="WP_088192442.1">
    <property type="nucleotide sequence ID" value="NZ_JAOCDG010000003.1"/>
</dbReference>
<dbReference type="EMBL" id="JAOCDG010000003">
    <property type="protein sequence ID" value="MDH0687021.1"/>
    <property type="molecule type" value="Genomic_DNA"/>
</dbReference>
<evidence type="ECO:0000313" key="2">
    <source>
        <dbReference type="EMBL" id="MDH0687021.1"/>
    </source>
</evidence>
<evidence type="ECO:0000256" key="1">
    <source>
        <dbReference type="SAM" id="Coils"/>
    </source>
</evidence>
<dbReference type="AlphaFoldDB" id="A0ABD4XWC3"/>
<accession>A0ABD4XWC3</accession>
<reference evidence="2" key="1">
    <citation type="submission" date="2022-09" db="EMBL/GenBank/DDBJ databases">
        <title>Intensive care unit water sources are persistently colonized with multi-drug resistant bacteria and are the site of extensive horizontal gene transfer of antibiotic resistance genes.</title>
        <authorList>
            <person name="Diorio-Toth L."/>
        </authorList>
    </citation>
    <scope>NUCLEOTIDE SEQUENCE</scope>
    <source>
        <strain evidence="2">GD03864</strain>
    </source>
</reference>
<evidence type="ECO:0000313" key="3">
    <source>
        <dbReference type="Proteomes" id="UP001161139"/>
    </source>
</evidence>
<organism evidence="2 3">
    <name type="scientific">Stutzerimonas stutzeri</name>
    <name type="common">Pseudomonas stutzeri</name>
    <dbReference type="NCBI Taxonomy" id="316"/>
    <lineage>
        <taxon>Bacteria</taxon>
        <taxon>Pseudomonadati</taxon>
        <taxon>Pseudomonadota</taxon>
        <taxon>Gammaproteobacteria</taxon>
        <taxon>Pseudomonadales</taxon>
        <taxon>Pseudomonadaceae</taxon>
        <taxon>Stutzerimonas</taxon>
    </lineage>
</organism>
<proteinExistence type="predicted"/>
<protein>
    <submittedName>
        <fullName evidence="2">Uncharacterized protein</fullName>
    </submittedName>
</protein>
<keyword evidence="1" id="KW-0175">Coiled coil</keyword>
<dbReference type="Proteomes" id="UP001161139">
    <property type="component" value="Unassembled WGS sequence"/>
</dbReference>
<name>A0ABD4XWC3_STUST</name>
<gene>
    <name evidence="2" type="ORF">N5D09_02830</name>
</gene>
<feature type="coiled-coil region" evidence="1">
    <location>
        <begin position="31"/>
        <end position="65"/>
    </location>
</feature>
<sequence>MFNTSLKIQITQQQESIASLTAALDAQTEVIATQRQAIENLNGVIANSQQQAKNAEHRVKQLEAYFDLLGLNLTCIDGQDPMWRAKAAQFIEVGVDIERMRTSAEFPSEDSRSFVQVVAKSFIKDSSAAA</sequence>
<comment type="caution">
    <text evidence="2">The sequence shown here is derived from an EMBL/GenBank/DDBJ whole genome shotgun (WGS) entry which is preliminary data.</text>
</comment>